<keyword evidence="3" id="KW-0285">Flavoprotein</keyword>
<feature type="binding site" evidence="3">
    <location>
        <position position="116"/>
    </location>
    <ligand>
        <name>FAD</name>
        <dbReference type="ChEBI" id="CHEBI:57692"/>
    </ligand>
</feature>
<dbReference type="Proteomes" id="UP001217918">
    <property type="component" value="Unassembled WGS sequence"/>
</dbReference>
<dbReference type="InterPro" id="IPR000172">
    <property type="entry name" value="GMC_OxRdtase_N"/>
</dbReference>
<dbReference type="PANTHER" id="PTHR11552:SF115">
    <property type="entry name" value="DEHYDROGENASE XPTC-RELATED"/>
    <property type="match status" value="1"/>
</dbReference>
<dbReference type="GO" id="GO:0050660">
    <property type="term" value="F:flavin adenine dinucleotide binding"/>
    <property type="evidence" value="ECO:0007669"/>
    <property type="project" value="InterPro"/>
</dbReference>
<accession>A0AAD9I8D0</accession>
<keyword evidence="3" id="KW-0274">FAD</keyword>
<dbReference type="PIRSF" id="PIRSF000137">
    <property type="entry name" value="Alcohol_oxidase"/>
    <property type="match status" value="1"/>
</dbReference>
<evidence type="ECO:0000256" key="2">
    <source>
        <dbReference type="PIRSR" id="PIRSR000137-1"/>
    </source>
</evidence>
<dbReference type="EMBL" id="JAQQPM010000006">
    <property type="protein sequence ID" value="KAK2072440.1"/>
    <property type="molecule type" value="Genomic_DNA"/>
</dbReference>
<keyword evidence="4" id="KW-0732">Signal</keyword>
<dbReference type="Gene3D" id="3.30.560.10">
    <property type="entry name" value="Glucose Oxidase, domain 3"/>
    <property type="match status" value="1"/>
</dbReference>
<proteinExistence type="inferred from homology"/>
<feature type="domain" description="Glucose-methanol-choline oxidoreductase N-terminal" evidence="5">
    <location>
        <begin position="307"/>
        <end position="321"/>
    </location>
</feature>
<dbReference type="InterPro" id="IPR036188">
    <property type="entry name" value="FAD/NAD-bd_sf"/>
</dbReference>
<evidence type="ECO:0000256" key="4">
    <source>
        <dbReference type="SAM" id="SignalP"/>
    </source>
</evidence>
<comment type="similarity">
    <text evidence="1">Belongs to the GMC oxidoreductase family.</text>
</comment>
<evidence type="ECO:0000256" key="3">
    <source>
        <dbReference type="PIRSR" id="PIRSR000137-2"/>
    </source>
</evidence>
<organism evidence="6 7">
    <name type="scientific">Phyllachora maydis</name>
    <dbReference type="NCBI Taxonomy" id="1825666"/>
    <lineage>
        <taxon>Eukaryota</taxon>
        <taxon>Fungi</taxon>
        <taxon>Dikarya</taxon>
        <taxon>Ascomycota</taxon>
        <taxon>Pezizomycotina</taxon>
        <taxon>Sordariomycetes</taxon>
        <taxon>Sordariomycetidae</taxon>
        <taxon>Phyllachorales</taxon>
        <taxon>Phyllachoraceae</taxon>
        <taxon>Phyllachora</taxon>
    </lineage>
</organism>
<dbReference type="InterPro" id="IPR012132">
    <property type="entry name" value="GMC_OxRdtase"/>
</dbReference>
<dbReference type="InterPro" id="IPR007867">
    <property type="entry name" value="GMC_OxRtase_C"/>
</dbReference>
<name>A0AAD9I8D0_9PEZI</name>
<protein>
    <recommendedName>
        <fullName evidence="5">Glucose-methanol-choline oxidoreductase N-terminal domain-containing protein</fullName>
    </recommendedName>
</protein>
<dbReference type="AlphaFoldDB" id="A0AAD9I8D0"/>
<feature type="signal peptide" evidence="4">
    <location>
        <begin position="1"/>
        <end position="21"/>
    </location>
</feature>
<dbReference type="GO" id="GO:0044550">
    <property type="term" value="P:secondary metabolite biosynthetic process"/>
    <property type="evidence" value="ECO:0007669"/>
    <property type="project" value="TreeGrafter"/>
</dbReference>
<keyword evidence="7" id="KW-1185">Reference proteome</keyword>
<dbReference type="SUPFAM" id="SSF54373">
    <property type="entry name" value="FAD-linked reductases, C-terminal domain"/>
    <property type="match status" value="1"/>
</dbReference>
<comment type="caution">
    <text evidence="6">The sequence shown here is derived from an EMBL/GenBank/DDBJ whole genome shotgun (WGS) entry which is preliminary data.</text>
</comment>
<dbReference type="PROSITE" id="PS00624">
    <property type="entry name" value="GMC_OXRED_2"/>
    <property type="match status" value="1"/>
</dbReference>
<evidence type="ECO:0000313" key="6">
    <source>
        <dbReference type="EMBL" id="KAK2072440.1"/>
    </source>
</evidence>
<dbReference type="Gene3D" id="3.50.50.60">
    <property type="entry name" value="FAD/NAD(P)-binding domain"/>
    <property type="match status" value="1"/>
</dbReference>
<evidence type="ECO:0000256" key="1">
    <source>
        <dbReference type="ARBA" id="ARBA00010790"/>
    </source>
</evidence>
<sequence length="641" mass="68279">MYFWALACISFLAILLQRAGGIILSGDIVGQHILSDYDYIVVGAGVAGLVVANRLSENSDVTVLLLEAGPLDDSEDVVDMPGKIGWPNPPGYHWNLTTAPQEFLDKATRSFDLGHVVGGGSVSNGLVFTRGPAADYDAWQSLGNPGWSWSSMLPYFQKCENFTNNPTPETRAQLHIKPVPSFHGRGGPVQVSYPNFYYNSSSHFLQGMAQTGARVRGDLNAGDAVGAIFSPSSMSAQNQSRSDARTSYWDPVAGRPNLHLAPGQTVTRLLMAPNASAEAHGVEFTRSANSTTRQRVYCKREVILSAGPVMTPVLLQISGLGPTSLLEELNVTVLVDLPGVGQNFQDHGMLQPEYNYTSPDFNAHDIGSVLSSDAVTAMYMQNRSGPDTAPLISALAFSSLSTLMPDDAAALLHNISRAPAAQYLPPGPGQHPAVVAGYARQRHLLLRLLQRPDVGAAEVMADSVGTLSVANHKPFSRGTVRALAADPFGRCSAAPTAVAARVLVDPRYCAHPADCAVLVAALRLNARLLATPAMRALAPAPRPPWDRAYAAANASVPPTDADLLALVRQFLRTGFHGCGTAAMMPAAHGGVVSPRLLVWGTRNLRVVDSSIIPIIPAAHLQAVVYGIAEKASDLIKEDWAR</sequence>
<evidence type="ECO:0000313" key="7">
    <source>
        <dbReference type="Proteomes" id="UP001217918"/>
    </source>
</evidence>
<gene>
    <name evidence="6" type="ORF">P8C59_006796</name>
</gene>
<dbReference type="PANTHER" id="PTHR11552">
    <property type="entry name" value="GLUCOSE-METHANOL-CHOLINE GMC OXIDOREDUCTASE"/>
    <property type="match status" value="1"/>
</dbReference>
<reference evidence="6" key="1">
    <citation type="journal article" date="2023" name="Mol. Plant Microbe Interact.">
        <title>Elucidating the Obligate Nature and Biological Capacity of an Invasive Fungal Corn Pathogen.</title>
        <authorList>
            <person name="MacCready J.S."/>
            <person name="Roggenkamp E.M."/>
            <person name="Gdanetz K."/>
            <person name="Chilvers M.I."/>
        </authorList>
    </citation>
    <scope>NUCLEOTIDE SEQUENCE</scope>
    <source>
        <strain evidence="6">PM02</strain>
    </source>
</reference>
<feature type="active site" description="Proton donor" evidence="2">
    <location>
        <position position="576"/>
    </location>
</feature>
<feature type="binding site" evidence="3">
    <location>
        <begin position="124"/>
        <end position="127"/>
    </location>
    <ligand>
        <name>FAD</name>
        <dbReference type="ChEBI" id="CHEBI:57692"/>
    </ligand>
</feature>
<dbReference type="Pfam" id="PF00732">
    <property type="entry name" value="GMC_oxred_N"/>
    <property type="match status" value="1"/>
</dbReference>
<dbReference type="SUPFAM" id="SSF51905">
    <property type="entry name" value="FAD/NAD(P)-binding domain"/>
    <property type="match status" value="1"/>
</dbReference>
<comment type="cofactor">
    <cofactor evidence="3">
        <name>FAD</name>
        <dbReference type="ChEBI" id="CHEBI:57692"/>
    </cofactor>
</comment>
<dbReference type="Pfam" id="PF05199">
    <property type="entry name" value="GMC_oxred_C"/>
    <property type="match status" value="1"/>
</dbReference>
<feature type="chain" id="PRO_5041982040" description="Glucose-methanol-choline oxidoreductase N-terminal domain-containing protein" evidence="4">
    <location>
        <begin position="22"/>
        <end position="641"/>
    </location>
</feature>
<feature type="active site" description="Proton acceptor" evidence="2">
    <location>
        <position position="619"/>
    </location>
</feature>
<dbReference type="GO" id="GO:0016614">
    <property type="term" value="F:oxidoreductase activity, acting on CH-OH group of donors"/>
    <property type="evidence" value="ECO:0007669"/>
    <property type="project" value="InterPro"/>
</dbReference>
<feature type="binding site" evidence="3">
    <location>
        <position position="266"/>
    </location>
    <ligand>
        <name>FAD</name>
        <dbReference type="ChEBI" id="CHEBI:57692"/>
    </ligand>
</feature>
<evidence type="ECO:0000259" key="5">
    <source>
        <dbReference type="PROSITE" id="PS00624"/>
    </source>
</evidence>